<dbReference type="GeneID" id="94290023"/>
<organism evidence="1 2">
    <name type="scientific">Porcisia hertigi</name>
    <dbReference type="NCBI Taxonomy" id="2761500"/>
    <lineage>
        <taxon>Eukaryota</taxon>
        <taxon>Discoba</taxon>
        <taxon>Euglenozoa</taxon>
        <taxon>Kinetoplastea</taxon>
        <taxon>Metakinetoplastina</taxon>
        <taxon>Trypanosomatida</taxon>
        <taxon>Trypanosomatidae</taxon>
        <taxon>Leishmaniinae</taxon>
        <taxon>Porcisia</taxon>
    </lineage>
</organism>
<dbReference type="EMBL" id="JAFJZO010000031">
    <property type="protein sequence ID" value="KAG5497684.1"/>
    <property type="molecule type" value="Genomic_DNA"/>
</dbReference>
<comment type="caution">
    <text evidence="1">The sequence shown here is derived from an EMBL/GenBank/DDBJ whole genome shotgun (WGS) entry which is preliminary data.</text>
</comment>
<dbReference type="RefSeq" id="XP_067755152.1">
    <property type="nucleotide sequence ID" value="XM_067899946.1"/>
</dbReference>
<name>A0A836HRE9_9TRYP</name>
<sequence>MVVGFAAIVLRAYRSAASAASAFESQATHWRTAAQEELQRYIERLPEALPAPSSSRSRCPALGNALIRDESLWHRLQKYLVAVDVSRICIPVCSEPTTTPREGPGHAALEPDSAVPPSYSGLPNDVVKKALNQGGFVIVDCCQMEGAGLQSDGSCGCSTSPHAVEERESACRIVAPNHLKSPDTCVYIYTPSPAPYGESQYIREHVT</sequence>
<proteinExistence type="predicted"/>
<keyword evidence="2" id="KW-1185">Reference proteome</keyword>
<reference evidence="1 2" key="1">
    <citation type="submission" date="2021-02" db="EMBL/GenBank/DDBJ databases">
        <title>Porcisia hertigi Genome sequencing and assembly.</title>
        <authorList>
            <person name="Almutairi H."/>
            <person name="Gatherer D."/>
        </authorList>
    </citation>
    <scope>NUCLEOTIDE SEQUENCE [LARGE SCALE GENOMIC DNA]</scope>
    <source>
        <strain evidence="1 2">C119</strain>
    </source>
</reference>
<evidence type="ECO:0000313" key="2">
    <source>
        <dbReference type="Proteomes" id="UP000674318"/>
    </source>
</evidence>
<evidence type="ECO:0000313" key="1">
    <source>
        <dbReference type="EMBL" id="KAG5497684.1"/>
    </source>
</evidence>
<dbReference type="KEGG" id="phet:94290023"/>
<accession>A0A836HRE9</accession>
<dbReference type="Proteomes" id="UP000674318">
    <property type="component" value="Unassembled WGS sequence"/>
</dbReference>
<dbReference type="OrthoDB" id="261407at2759"/>
<gene>
    <name evidence="1" type="ORF">JKF63_03950</name>
</gene>
<protein>
    <submittedName>
        <fullName evidence="1">Uncharacterized protein</fullName>
    </submittedName>
</protein>
<dbReference type="AlphaFoldDB" id="A0A836HRE9"/>